<feature type="compositionally biased region" description="Polar residues" evidence="2">
    <location>
        <begin position="115"/>
        <end position="125"/>
    </location>
</feature>
<dbReference type="PANTHER" id="PTHR46050:SF29">
    <property type="entry name" value="TPR REPEAT-CONTAINING THIOREDOXIN TTL4"/>
    <property type="match status" value="1"/>
</dbReference>
<feature type="compositionally biased region" description="Polar residues" evidence="2">
    <location>
        <begin position="133"/>
        <end position="154"/>
    </location>
</feature>
<feature type="repeat" description="TPR" evidence="1">
    <location>
        <begin position="500"/>
        <end position="533"/>
    </location>
</feature>
<dbReference type="AlphaFoldDB" id="A0A8T2RI64"/>
<feature type="compositionally biased region" description="Low complexity" evidence="2">
    <location>
        <begin position="317"/>
        <end position="326"/>
    </location>
</feature>
<dbReference type="PROSITE" id="PS50005">
    <property type="entry name" value="TPR"/>
    <property type="match status" value="2"/>
</dbReference>
<feature type="compositionally biased region" description="Low complexity" evidence="2">
    <location>
        <begin position="71"/>
        <end position="80"/>
    </location>
</feature>
<keyword evidence="4" id="KW-1185">Reference proteome</keyword>
<evidence type="ECO:0000256" key="1">
    <source>
        <dbReference type="PROSITE-ProRule" id="PRU00339"/>
    </source>
</evidence>
<dbReference type="SMART" id="SM00028">
    <property type="entry name" value="TPR"/>
    <property type="match status" value="7"/>
</dbReference>
<dbReference type="PANTHER" id="PTHR46050">
    <property type="entry name" value="TPR REPEAT-CONTAINING THIOREDOXIN"/>
    <property type="match status" value="1"/>
</dbReference>
<dbReference type="SUPFAM" id="SSF48452">
    <property type="entry name" value="TPR-like"/>
    <property type="match status" value="1"/>
</dbReference>
<reference evidence="3 4" key="1">
    <citation type="submission" date="2021-08" db="EMBL/GenBank/DDBJ databases">
        <title>WGS assembly of Ceratopteris richardii.</title>
        <authorList>
            <person name="Marchant D.B."/>
            <person name="Chen G."/>
            <person name="Jenkins J."/>
            <person name="Shu S."/>
            <person name="Leebens-Mack J."/>
            <person name="Grimwood J."/>
            <person name="Schmutz J."/>
            <person name="Soltis P."/>
            <person name="Soltis D."/>
            <person name="Chen Z.-H."/>
        </authorList>
    </citation>
    <scope>NUCLEOTIDE SEQUENCE [LARGE SCALE GENOMIC DNA]</scope>
    <source>
        <strain evidence="3">Whitten #5841</strain>
        <tissue evidence="3">Leaf</tissue>
    </source>
</reference>
<dbReference type="InterPro" id="IPR044534">
    <property type="entry name" value="TTL1-4"/>
</dbReference>
<gene>
    <name evidence="3" type="ORF">KP509_27G040400</name>
</gene>
<dbReference type="InterPro" id="IPR019734">
    <property type="entry name" value="TPR_rpt"/>
</dbReference>
<organism evidence="3 4">
    <name type="scientific">Ceratopteris richardii</name>
    <name type="common">Triangle waterfern</name>
    <dbReference type="NCBI Taxonomy" id="49495"/>
    <lineage>
        <taxon>Eukaryota</taxon>
        <taxon>Viridiplantae</taxon>
        <taxon>Streptophyta</taxon>
        <taxon>Embryophyta</taxon>
        <taxon>Tracheophyta</taxon>
        <taxon>Polypodiopsida</taxon>
        <taxon>Polypodiidae</taxon>
        <taxon>Polypodiales</taxon>
        <taxon>Pteridineae</taxon>
        <taxon>Pteridaceae</taxon>
        <taxon>Parkerioideae</taxon>
        <taxon>Ceratopteris</taxon>
    </lineage>
</organism>
<feature type="compositionally biased region" description="Polar residues" evidence="2">
    <location>
        <begin position="195"/>
        <end position="208"/>
    </location>
</feature>
<feature type="compositionally biased region" description="Polar residues" evidence="2">
    <location>
        <begin position="46"/>
        <end position="60"/>
    </location>
</feature>
<dbReference type="InterPro" id="IPR011990">
    <property type="entry name" value="TPR-like_helical_dom_sf"/>
</dbReference>
<feature type="compositionally biased region" description="Low complexity" evidence="2">
    <location>
        <begin position="159"/>
        <end position="168"/>
    </location>
</feature>
<protein>
    <submittedName>
        <fullName evidence="3">Uncharacterized protein</fullName>
    </submittedName>
</protein>
<dbReference type="Gene3D" id="1.25.40.10">
    <property type="entry name" value="Tetratricopeptide repeat domain"/>
    <property type="match status" value="1"/>
</dbReference>
<accession>A0A8T2RI64</accession>
<dbReference type="EMBL" id="CM035432">
    <property type="protein sequence ID" value="KAH7295265.1"/>
    <property type="molecule type" value="Genomic_DNA"/>
</dbReference>
<sequence>MAQCHAERRKHPSAMDYYVGAFHSKLYSPNRDADKYHLWTTHQTSCTPLSTSRGHPSQSCLKEPPVVGKISSSSGSLRGSTLMVGPSSDVKSLSDLGSVESYVKAVRNDTEPAKTTDSTTQSFHQLDNGIADTKSSIVRGNGTATPSKSSNTCRSKGVGDPPNGNGPDQLKSKDREADSVNSVSMTLCNNNANNTSPNGTQPSKNNAGQVCPKPSIPSKSNSCGKAAPFPRIHKSAELSLTSTSKGNPRGGNVDPPNRLFKSGEQLVSKSKLNAGNSRECLTGGLVVGCQKSASSSSSESFCGENPNGSKESRRWSSADSSGSPDSFNAIGGSPMGKESGKKVFTSNGSCDGAILCSKDVLANDHRDADKRFSTTGNSINNRDAAIARGMGNILIGANSHGSGKVKCPNSKVIANDMKSGDGSSRKADDPATMTNNSNVKGLLGVHGSIDGMPNRIKNNNLCTGNRNNCVSGGNILNGVMAPRNNSKLEDSRHVSESVDPEDIKNSGNIKYKMGNFAEALALYDKSILLSPYHAPYRSNRAAALAGLGRLGEAVLECEEAIKLDSCYVRAHQRAVHLYLRLGLVESAKRHIQALAGKDDGGVTEALLVVERHISRCIEARKSGDWQKGLQESSKAIIAGADSAAQILGYKAEALLKLHKLDEASTMCEEAQRLEDSLQKLGIAPADSFLHMLQASIELQRGKFDAAIEAAHAAVKIDPRNLDAVGLLKKARVVDQCRISGNELFKSGRFFEACAIYGEGLESDPTNAVLLCNRAACRSKLGQWEKAIEDCNASLGAQPNYIKALMRRAHCSVKLERWEDALQDYEVLRARMPNDKEVAQAHFDVQTALKKSRDQVLKKTTYICLGASKEQPSKGYKWWNLSPSRMTVAKFNLL</sequence>
<dbReference type="Pfam" id="PF13432">
    <property type="entry name" value="TPR_16"/>
    <property type="match status" value="2"/>
</dbReference>
<feature type="region of interest" description="Disordered" evidence="2">
    <location>
        <begin position="416"/>
        <end position="439"/>
    </location>
</feature>
<evidence type="ECO:0000313" key="3">
    <source>
        <dbReference type="EMBL" id="KAH7295265.1"/>
    </source>
</evidence>
<keyword evidence="1" id="KW-0802">TPR repeat</keyword>
<proteinExistence type="predicted"/>
<comment type="caution">
    <text evidence="3">The sequence shown here is derived from an EMBL/GenBank/DDBJ whole genome shotgun (WGS) entry which is preliminary data.</text>
</comment>
<evidence type="ECO:0000256" key="2">
    <source>
        <dbReference type="SAM" id="MobiDB-lite"/>
    </source>
</evidence>
<feature type="compositionally biased region" description="Polar residues" evidence="2">
    <location>
        <begin position="179"/>
        <end position="188"/>
    </location>
</feature>
<evidence type="ECO:0000313" key="4">
    <source>
        <dbReference type="Proteomes" id="UP000825935"/>
    </source>
</evidence>
<feature type="region of interest" description="Disordered" evidence="2">
    <location>
        <begin position="293"/>
        <end position="340"/>
    </location>
</feature>
<feature type="region of interest" description="Disordered" evidence="2">
    <location>
        <begin position="109"/>
        <end position="260"/>
    </location>
</feature>
<feature type="repeat" description="TPR" evidence="1">
    <location>
        <begin position="687"/>
        <end position="720"/>
    </location>
</feature>
<dbReference type="OrthoDB" id="245563at2759"/>
<name>A0A8T2RI64_CERRI</name>
<dbReference type="Proteomes" id="UP000825935">
    <property type="component" value="Chromosome 27"/>
</dbReference>
<dbReference type="Pfam" id="PF13431">
    <property type="entry name" value="TPR_17"/>
    <property type="match status" value="1"/>
</dbReference>
<feature type="region of interest" description="Disordered" evidence="2">
    <location>
        <begin position="46"/>
        <end position="93"/>
    </location>
</feature>